<evidence type="ECO:0000256" key="1">
    <source>
        <dbReference type="SAM" id="MobiDB-lite"/>
    </source>
</evidence>
<comment type="caution">
    <text evidence="2">The sequence shown here is derived from an EMBL/GenBank/DDBJ whole genome shotgun (WGS) entry which is preliminary data.</text>
</comment>
<name>A0A4Y2V8T2_ARAVE</name>
<evidence type="ECO:0000313" key="2">
    <source>
        <dbReference type="EMBL" id="GBO20110.1"/>
    </source>
</evidence>
<gene>
    <name evidence="2" type="ORF">AVEN_138056_1</name>
</gene>
<dbReference type="Proteomes" id="UP000499080">
    <property type="component" value="Unassembled WGS sequence"/>
</dbReference>
<sequence>MHHMPLGNLNCSSKCSKGPPTAHHEMHSPTRPQPPFLLFVVGDCNQAKHEETLSYHSDAPCSPTNAGRGPSLKACQNGLYVAQTGLQHQTTEGCPLLVLP</sequence>
<feature type="region of interest" description="Disordered" evidence="1">
    <location>
        <begin position="1"/>
        <end position="31"/>
    </location>
</feature>
<evidence type="ECO:0000313" key="3">
    <source>
        <dbReference type="Proteomes" id="UP000499080"/>
    </source>
</evidence>
<keyword evidence="3" id="KW-1185">Reference proteome</keyword>
<dbReference type="EMBL" id="BGPR01043504">
    <property type="protein sequence ID" value="GBO20110.1"/>
    <property type="molecule type" value="Genomic_DNA"/>
</dbReference>
<proteinExistence type="predicted"/>
<protein>
    <submittedName>
        <fullName evidence="2">Uncharacterized protein</fullName>
    </submittedName>
</protein>
<accession>A0A4Y2V8T2</accession>
<organism evidence="2 3">
    <name type="scientific">Araneus ventricosus</name>
    <name type="common">Orbweaver spider</name>
    <name type="synonym">Epeira ventricosa</name>
    <dbReference type="NCBI Taxonomy" id="182803"/>
    <lineage>
        <taxon>Eukaryota</taxon>
        <taxon>Metazoa</taxon>
        <taxon>Ecdysozoa</taxon>
        <taxon>Arthropoda</taxon>
        <taxon>Chelicerata</taxon>
        <taxon>Arachnida</taxon>
        <taxon>Araneae</taxon>
        <taxon>Araneomorphae</taxon>
        <taxon>Entelegynae</taxon>
        <taxon>Araneoidea</taxon>
        <taxon>Araneidae</taxon>
        <taxon>Araneus</taxon>
    </lineage>
</organism>
<reference evidence="2 3" key="1">
    <citation type="journal article" date="2019" name="Sci. Rep.">
        <title>Orb-weaving spider Araneus ventricosus genome elucidates the spidroin gene catalogue.</title>
        <authorList>
            <person name="Kono N."/>
            <person name="Nakamura H."/>
            <person name="Ohtoshi R."/>
            <person name="Moran D.A.P."/>
            <person name="Shinohara A."/>
            <person name="Yoshida Y."/>
            <person name="Fujiwara M."/>
            <person name="Mori M."/>
            <person name="Tomita M."/>
            <person name="Arakawa K."/>
        </authorList>
    </citation>
    <scope>NUCLEOTIDE SEQUENCE [LARGE SCALE GENOMIC DNA]</scope>
</reference>
<dbReference type="AlphaFoldDB" id="A0A4Y2V8T2"/>